<dbReference type="PROSITE" id="PS51688">
    <property type="entry name" value="ICA"/>
    <property type="match status" value="2"/>
</dbReference>
<evidence type="ECO:0000259" key="1">
    <source>
        <dbReference type="PROSITE" id="PS51688"/>
    </source>
</evidence>
<proteinExistence type="predicted"/>
<dbReference type="AlphaFoldDB" id="A0A8T5GEH6"/>
<dbReference type="EMBL" id="JABJNZ010000030">
    <property type="protein sequence ID" value="MBT4870359.1"/>
    <property type="molecule type" value="Genomic_DNA"/>
</dbReference>
<protein>
    <recommendedName>
        <fullName evidence="1">Peptidase S74 domain-containing protein</fullName>
    </recommendedName>
</protein>
<dbReference type="Proteomes" id="UP000722459">
    <property type="component" value="Unassembled WGS sequence"/>
</dbReference>
<dbReference type="Gene3D" id="2.150.10.10">
    <property type="entry name" value="Serralysin-like metalloprotease, C-terminal"/>
    <property type="match status" value="2"/>
</dbReference>
<sequence>MKKQNPNLVDKKKRANLKKALLGGAAITAGAIGLAGAANADIILKSGSTTKSLSNIVSTNGTMCIGAGAGSTQRSGSSNDAAGAYSTVSGGCNNYAGASYSIVGGGRDNCNSGSYSTINGGCKNHSDGGQGNTILGGDNNCTSSVSTCSTVGGGLNNRTANGYSTIIGGAYNDSLYTGTVVGGGCRNIICNSSTYSGILGGYCNKVCHTKSFVIGVDLCSNANCRTFVNSMNVAGLDGSICASNGVLVTTSDERLKNLCGEYCDGYCIVEKIVPVQYDWKDETLNSPGKINIGFTAQNVKNAIPEAVTENKKGFYNLDTTPILASLINTTKEHNKKILKLRKKLAELKGESPNLIDTQKRDNLKKVLMGGAIIGAGMIGLSKVAKADVILKSGGNTETLTNLSCSTLMCVNGTNSTERDGNGNSATGSYSTISGGANSQASDSYSTVGGGNTNFALGTDSTVSGGKSGLASGCYSAVGGGGQMGNCASGAYSTVLGGIDVRATNTYSTASGYLNYTKGCSSTIIGGSLNNICTTAHCSGILGGTENKVCHSNSFIVGSNLCTNASCRTFVNSLNLEGLSGTITASSGVLTTSSDERLKNICGEYCDGYGVIKEIQPVKFDWKDKVLNKSGRINIGFTAQNVQNVIPDAVAKNKEGYYSLDNTPVLAALVNTTKEHNKRIKDLEKRFSKIKK</sequence>
<feature type="domain" description="Peptidase S74" evidence="1">
    <location>
        <begin position="593"/>
        <end position="686"/>
    </location>
</feature>
<dbReference type="InterPro" id="IPR036388">
    <property type="entry name" value="WH-like_DNA-bd_sf"/>
</dbReference>
<dbReference type="InterPro" id="IPR011049">
    <property type="entry name" value="Serralysin-like_metalloprot_C"/>
</dbReference>
<dbReference type="Pfam" id="PF13884">
    <property type="entry name" value="Peptidase_S74"/>
    <property type="match status" value="2"/>
</dbReference>
<evidence type="ECO:0000313" key="3">
    <source>
        <dbReference type="Proteomes" id="UP000722459"/>
    </source>
</evidence>
<organism evidence="2 3">
    <name type="scientific">Candidatus Iainarchaeum sp</name>
    <dbReference type="NCBI Taxonomy" id="3101447"/>
    <lineage>
        <taxon>Archaea</taxon>
        <taxon>Candidatus Iainarchaeota</taxon>
        <taxon>Candidatus Iainarchaeia</taxon>
        <taxon>Candidatus Iainarchaeales</taxon>
        <taxon>Candidatus Iainarchaeaceae</taxon>
        <taxon>Candidatus Iainarchaeum</taxon>
    </lineage>
</organism>
<accession>A0A8T5GEH6</accession>
<comment type="caution">
    <text evidence="2">The sequence shown here is derived from an EMBL/GenBank/DDBJ whole genome shotgun (WGS) entry which is preliminary data.</text>
</comment>
<dbReference type="Gene3D" id="1.10.10.10">
    <property type="entry name" value="Winged helix-like DNA-binding domain superfamily/Winged helix DNA-binding domain"/>
    <property type="match status" value="2"/>
</dbReference>
<dbReference type="InterPro" id="IPR030392">
    <property type="entry name" value="S74_ICA"/>
</dbReference>
<name>A0A8T5GEH6_9ARCH</name>
<gene>
    <name evidence="2" type="ORF">HON47_02205</name>
</gene>
<feature type="domain" description="Peptidase S74" evidence="1">
    <location>
        <begin position="251"/>
        <end position="344"/>
    </location>
</feature>
<reference evidence="2" key="1">
    <citation type="journal article" date="2021" name="ISME J.">
        <title>Mercury methylation by metabolically versatile and cosmopolitan marine bacteria.</title>
        <authorList>
            <person name="Lin H."/>
            <person name="Ascher D.B."/>
            <person name="Myung Y."/>
            <person name="Lamborg C.H."/>
            <person name="Hallam S.J."/>
            <person name="Gionfriddo C.M."/>
            <person name="Holt K.E."/>
            <person name="Moreau J.W."/>
        </authorList>
    </citation>
    <scope>NUCLEOTIDE SEQUENCE</scope>
    <source>
        <strain evidence="2">SI075_bin30</strain>
    </source>
</reference>
<evidence type="ECO:0000313" key="2">
    <source>
        <dbReference type="EMBL" id="MBT4870359.1"/>
    </source>
</evidence>